<evidence type="ECO:0000256" key="3">
    <source>
        <dbReference type="PROSITE-ProRule" id="PRU00221"/>
    </source>
</evidence>
<evidence type="ECO:0000256" key="4">
    <source>
        <dbReference type="SAM" id="MobiDB-lite"/>
    </source>
</evidence>
<dbReference type="OrthoDB" id="2414538at2759"/>
<accession>A0A8E2DQS6</accession>
<dbReference type="Pfam" id="PF00400">
    <property type="entry name" value="WD40"/>
    <property type="match status" value="2"/>
</dbReference>
<evidence type="ECO:0000256" key="1">
    <source>
        <dbReference type="ARBA" id="ARBA00022574"/>
    </source>
</evidence>
<proteinExistence type="predicted"/>
<dbReference type="GO" id="GO:0005737">
    <property type="term" value="C:cytoplasm"/>
    <property type="evidence" value="ECO:0007669"/>
    <property type="project" value="TreeGrafter"/>
</dbReference>
<evidence type="ECO:0000313" key="6">
    <source>
        <dbReference type="Proteomes" id="UP000250043"/>
    </source>
</evidence>
<keyword evidence="1 3" id="KW-0853">WD repeat</keyword>
<dbReference type="Gene3D" id="2.130.10.10">
    <property type="entry name" value="YVTN repeat-like/Quinoprotein amine dehydrogenase"/>
    <property type="match status" value="3"/>
</dbReference>
<dbReference type="PROSITE" id="PS50082">
    <property type="entry name" value="WD_REPEATS_2"/>
    <property type="match status" value="1"/>
</dbReference>
<feature type="compositionally biased region" description="Polar residues" evidence="4">
    <location>
        <begin position="312"/>
        <end position="323"/>
    </location>
</feature>
<keyword evidence="2" id="KW-0677">Repeat</keyword>
<feature type="compositionally biased region" description="Basic and acidic residues" evidence="4">
    <location>
        <begin position="271"/>
        <end position="281"/>
    </location>
</feature>
<dbReference type="GO" id="GO:0080008">
    <property type="term" value="C:Cul4-RING E3 ubiquitin ligase complex"/>
    <property type="evidence" value="ECO:0007669"/>
    <property type="project" value="TreeGrafter"/>
</dbReference>
<protein>
    <submittedName>
        <fullName evidence="5">WD40 repeat-like protein</fullName>
    </submittedName>
</protein>
<dbReference type="InterPro" id="IPR001680">
    <property type="entry name" value="WD40_rpt"/>
</dbReference>
<feature type="region of interest" description="Disordered" evidence="4">
    <location>
        <begin position="307"/>
        <end position="354"/>
    </location>
</feature>
<sequence length="555" mass="61563">MAERHFEEHALRPISLAALSSRRKVQLLSSSLAHPLDRVNVLGDDDNGHTGCVNALSWARDGELLLSGGDDRTVRLWRLDSTDTSRDYPFVCDAVIHTGHRENIFNAQMLPYSSRIATAAGDKQIRISDVGALPALPKFGGETVYGTRETKVRVLRCHQGRVKRIITEESPDIFLTVGEDGAVRQHDLRVPHDCRAGSCPAPLVQLSHELSTIALSPLTPYQIVVAGESPFGYLFDRRHVGRFIREEWGVPPNPDDVTTCVRRFGRATRGPSERRGHEHITGAKMAQSNGHEVLLSYSSDAVYLYSTRDEAQSPSPSRQSSVIPPTRKSAPGSPKRDVAAREQTSPNPRQLDWDTQMEDDIEHFLSEEGLFASPPRSPRVAREAREDNSEEDEDEEDEDEEAQEAARGDVSCSSVPIVYPRSRFAGAANVETVKDVNFLGPHDEFVVSGSDDGNWFMWKKSTGQLYDILEGDGSIVNVIEGHPHLPLVAVSGIDTTVKLFAPARQDTRSFSRMNSAESIMARNAEASARRIDFTRLLLQYQMVRANPDGQTCTFQ</sequence>
<name>A0A8E2DQS6_9APHY</name>
<feature type="region of interest" description="Disordered" evidence="4">
    <location>
        <begin position="366"/>
        <end position="411"/>
    </location>
</feature>
<keyword evidence="6" id="KW-1185">Reference proteome</keyword>
<dbReference type="AlphaFoldDB" id="A0A8E2DQS6"/>
<feature type="region of interest" description="Disordered" evidence="4">
    <location>
        <begin position="265"/>
        <end position="287"/>
    </location>
</feature>
<evidence type="ECO:0000313" key="5">
    <source>
        <dbReference type="EMBL" id="OCH94104.1"/>
    </source>
</evidence>
<feature type="compositionally biased region" description="Acidic residues" evidence="4">
    <location>
        <begin position="388"/>
        <end position="403"/>
    </location>
</feature>
<dbReference type="SMART" id="SM00320">
    <property type="entry name" value="WD40"/>
    <property type="match status" value="5"/>
</dbReference>
<dbReference type="Proteomes" id="UP000250043">
    <property type="component" value="Unassembled WGS sequence"/>
</dbReference>
<dbReference type="InterPro" id="IPR036322">
    <property type="entry name" value="WD40_repeat_dom_sf"/>
</dbReference>
<organism evidence="5 6">
    <name type="scientific">Obba rivulosa</name>
    <dbReference type="NCBI Taxonomy" id="1052685"/>
    <lineage>
        <taxon>Eukaryota</taxon>
        <taxon>Fungi</taxon>
        <taxon>Dikarya</taxon>
        <taxon>Basidiomycota</taxon>
        <taxon>Agaricomycotina</taxon>
        <taxon>Agaricomycetes</taxon>
        <taxon>Polyporales</taxon>
        <taxon>Gelatoporiaceae</taxon>
        <taxon>Obba</taxon>
    </lineage>
</organism>
<dbReference type="PANTHER" id="PTHR15574">
    <property type="entry name" value="WD REPEAT DOMAIN-CONTAINING FAMILY"/>
    <property type="match status" value="1"/>
</dbReference>
<dbReference type="PROSITE" id="PS50294">
    <property type="entry name" value="WD_REPEATS_REGION"/>
    <property type="match status" value="1"/>
</dbReference>
<dbReference type="EMBL" id="KV722347">
    <property type="protein sequence ID" value="OCH94104.1"/>
    <property type="molecule type" value="Genomic_DNA"/>
</dbReference>
<dbReference type="InterPro" id="IPR015943">
    <property type="entry name" value="WD40/YVTN_repeat-like_dom_sf"/>
</dbReference>
<reference evidence="5 6" key="1">
    <citation type="submission" date="2016-07" db="EMBL/GenBank/DDBJ databases">
        <title>Draft genome of the white-rot fungus Obba rivulosa 3A-2.</title>
        <authorList>
            <consortium name="DOE Joint Genome Institute"/>
            <person name="Miettinen O."/>
            <person name="Riley R."/>
            <person name="Acob R."/>
            <person name="Barry K."/>
            <person name="Cullen D."/>
            <person name="De Vries R."/>
            <person name="Hainaut M."/>
            <person name="Hatakka A."/>
            <person name="Henrissat B."/>
            <person name="Hilden K."/>
            <person name="Kuo R."/>
            <person name="Labutti K."/>
            <person name="Lipzen A."/>
            <person name="Makela M.R."/>
            <person name="Sandor L."/>
            <person name="Spatafora J.W."/>
            <person name="Grigoriev I.V."/>
            <person name="Hibbett D.S."/>
        </authorList>
    </citation>
    <scope>NUCLEOTIDE SEQUENCE [LARGE SCALE GENOMIC DNA]</scope>
    <source>
        <strain evidence="5 6">3A-2</strain>
    </source>
</reference>
<feature type="repeat" description="WD" evidence="3">
    <location>
        <begin position="46"/>
        <end position="87"/>
    </location>
</feature>
<dbReference type="PANTHER" id="PTHR15574:SF40">
    <property type="entry name" value="WD AND TETRATRICOPEPTIDE REPEATS PROTEIN 1"/>
    <property type="match status" value="1"/>
</dbReference>
<dbReference type="SUPFAM" id="SSF50978">
    <property type="entry name" value="WD40 repeat-like"/>
    <property type="match status" value="1"/>
</dbReference>
<gene>
    <name evidence="5" type="ORF">OBBRIDRAFT_823701</name>
</gene>
<dbReference type="InterPro" id="IPR045151">
    <property type="entry name" value="DCAF8"/>
</dbReference>
<evidence type="ECO:0000256" key="2">
    <source>
        <dbReference type="ARBA" id="ARBA00022737"/>
    </source>
</evidence>
<dbReference type="GO" id="GO:0045717">
    <property type="term" value="P:negative regulation of fatty acid biosynthetic process"/>
    <property type="evidence" value="ECO:0007669"/>
    <property type="project" value="TreeGrafter"/>
</dbReference>